<gene>
    <name evidence="4" type="ORF">C7959_103174</name>
</gene>
<dbReference type="STRING" id="926561.GCA_000379025_01841"/>
<dbReference type="EMBL" id="SOEG01000003">
    <property type="protein sequence ID" value="TDX53321.1"/>
    <property type="molecule type" value="Genomic_DNA"/>
</dbReference>
<dbReference type="PANTHER" id="PTHR11839:SF18">
    <property type="entry name" value="NUDIX HYDROLASE DOMAIN-CONTAINING PROTEIN"/>
    <property type="match status" value="1"/>
</dbReference>
<feature type="domain" description="Nudix hydrolase" evidence="3">
    <location>
        <begin position="66"/>
        <end position="196"/>
    </location>
</feature>
<comment type="caution">
    <text evidence="4">The sequence shown here is derived from an EMBL/GenBank/DDBJ whole genome shotgun (WGS) entry which is preliminary data.</text>
</comment>
<proteinExistence type="predicted"/>
<dbReference type="Pfam" id="PF00293">
    <property type="entry name" value="NUDIX"/>
    <property type="match status" value="1"/>
</dbReference>
<dbReference type="GO" id="GO:0005829">
    <property type="term" value="C:cytosol"/>
    <property type="evidence" value="ECO:0007669"/>
    <property type="project" value="TreeGrafter"/>
</dbReference>
<comment type="cofactor">
    <cofactor evidence="1">
        <name>Mg(2+)</name>
        <dbReference type="ChEBI" id="CHEBI:18420"/>
    </cofactor>
</comment>
<keyword evidence="5" id="KW-1185">Reference proteome</keyword>
<name>A0A4V3GYK9_9FIRM</name>
<dbReference type="InterPro" id="IPR015797">
    <property type="entry name" value="NUDIX_hydrolase-like_dom_sf"/>
</dbReference>
<evidence type="ECO:0000256" key="2">
    <source>
        <dbReference type="ARBA" id="ARBA00022801"/>
    </source>
</evidence>
<keyword evidence="2" id="KW-0378">Hydrolase</keyword>
<dbReference type="PANTHER" id="PTHR11839">
    <property type="entry name" value="UDP/ADP-SUGAR PYROPHOSPHATASE"/>
    <property type="match status" value="1"/>
</dbReference>
<dbReference type="PROSITE" id="PS51462">
    <property type="entry name" value="NUDIX"/>
    <property type="match status" value="1"/>
</dbReference>
<dbReference type="InterPro" id="IPR000086">
    <property type="entry name" value="NUDIX_hydrolase_dom"/>
</dbReference>
<dbReference type="Gene3D" id="3.90.79.10">
    <property type="entry name" value="Nucleoside Triphosphate Pyrophosphohydrolase"/>
    <property type="match status" value="1"/>
</dbReference>
<protein>
    <submittedName>
        <fullName evidence="4">NUDIX domain-containing protein</fullName>
    </submittedName>
</protein>
<dbReference type="GO" id="GO:0019693">
    <property type="term" value="P:ribose phosphate metabolic process"/>
    <property type="evidence" value="ECO:0007669"/>
    <property type="project" value="TreeGrafter"/>
</dbReference>
<sequence>MKENMMKKLDSHFGDVNKLYIGEIDMKNFWEVQDRKIIYKSGIVSFKEEKCYHTKKKIIHPFFKMEFLDWVNIVPLTTKEEVVLVKQYRFGINEVTLEVPAGTLDKGEQDPQLAAQRELLEETGYSSNDIVSLGKVAANPAIQNNYCHFYLAKDVILTSEQDLDLTEDIDIELVKLTEIDSLISSGQIKHSLSILNLLYAKEYLNK</sequence>
<dbReference type="CDD" id="cd03424">
    <property type="entry name" value="NUDIX_ADPRase_Nudt5_UGPPase_Nudt14"/>
    <property type="match status" value="1"/>
</dbReference>
<dbReference type="GO" id="GO:0016787">
    <property type="term" value="F:hydrolase activity"/>
    <property type="evidence" value="ECO:0007669"/>
    <property type="project" value="UniProtKB-KW"/>
</dbReference>
<evidence type="ECO:0000259" key="3">
    <source>
        <dbReference type="PROSITE" id="PS51462"/>
    </source>
</evidence>
<dbReference type="SUPFAM" id="SSF55811">
    <property type="entry name" value="Nudix"/>
    <property type="match status" value="1"/>
</dbReference>
<evidence type="ECO:0000256" key="1">
    <source>
        <dbReference type="ARBA" id="ARBA00001946"/>
    </source>
</evidence>
<organism evidence="4 5">
    <name type="scientific">Orenia marismortui</name>
    <dbReference type="NCBI Taxonomy" id="46469"/>
    <lineage>
        <taxon>Bacteria</taxon>
        <taxon>Bacillati</taxon>
        <taxon>Bacillota</taxon>
        <taxon>Clostridia</taxon>
        <taxon>Halanaerobiales</taxon>
        <taxon>Halobacteroidaceae</taxon>
        <taxon>Orenia</taxon>
    </lineage>
</organism>
<dbReference type="GO" id="GO:0006753">
    <property type="term" value="P:nucleoside phosphate metabolic process"/>
    <property type="evidence" value="ECO:0007669"/>
    <property type="project" value="TreeGrafter"/>
</dbReference>
<evidence type="ECO:0000313" key="4">
    <source>
        <dbReference type="EMBL" id="TDX53321.1"/>
    </source>
</evidence>
<reference evidence="4 5" key="1">
    <citation type="submission" date="2019-03" db="EMBL/GenBank/DDBJ databases">
        <title>Subsurface microbial communities from deep shales in Ohio and West Virginia, USA.</title>
        <authorList>
            <person name="Wrighton K."/>
        </authorList>
    </citation>
    <scope>NUCLEOTIDE SEQUENCE [LARGE SCALE GENOMIC DNA]</scope>
    <source>
        <strain evidence="4 5">MSL 6dP</strain>
    </source>
</reference>
<dbReference type="AlphaFoldDB" id="A0A4V3GYK9"/>
<evidence type="ECO:0000313" key="5">
    <source>
        <dbReference type="Proteomes" id="UP000295832"/>
    </source>
</evidence>
<accession>A0A4V3GYK9</accession>
<dbReference type="Proteomes" id="UP000295832">
    <property type="component" value="Unassembled WGS sequence"/>
</dbReference>